<accession>A0A0V8LY92</accession>
<evidence type="ECO:0000259" key="2">
    <source>
        <dbReference type="PROSITE" id="PS50943"/>
    </source>
</evidence>
<dbReference type="CDD" id="cd00093">
    <property type="entry name" value="HTH_XRE"/>
    <property type="match status" value="1"/>
</dbReference>
<dbReference type="Proteomes" id="UP000053577">
    <property type="component" value="Unassembled WGS sequence"/>
</dbReference>
<dbReference type="PATRIC" id="fig|61435.5.peg.1291"/>
<dbReference type="SUPFAM" id="SSF47413">
    <property type="entry name" value="lambda repressor-like DNA-binding domains"/>
    <property type="match status" value="1"/>
</dbReference>
<dbReference type="Gene3D" id="1.10.10.2910">
    <property type="match status" value="1"/>
</dbReference>
<evidence type="ECO:0000256" key="1">
    <source>
        <dbReference type="ARBA" id="ARBA00007227"/>
    </source>
</evidence>
<dbReference type="PROSITE" id="PS50943">
    <property type="entry name" value="HTH_CROC1"/>
    <property type="match status" value="1"/>
</dbReference>
<dbReference type="GO" id="GO:0003677">
    <property type="term" value="F:DNA binding"/>
    <property type="evidence" value="ECO:0007669"/>
    <property type="project" value="InterPro"/>
</dbReference>
<dbReference type="PANTHER" id="PTHR43236:SF2">
    <property type="entry name" value="BLL0069 PROTEIN"/>
    <property type="match status" value="1"/>
</dbReference>
<protein>
    <recommendedName>
        <fullName evidence="2">HTH cro/C1-type domain-containing protein</fullName>
    </recommendedName>
</protein>
<dbReference type="Gene3D" id="1.10.260.40">
    <property type="entry name" value="lambda repressor-like DNA-binding domains"/>
    <property type="match status" value="1"/>
</dbReference>
<feature type="domain" description="HTH cro/C1-type" evidence="2">
    <location>
        <begin position="13"/>
        <end position="77"/>
    </location>
</feature>
<comment type="caution">
    <text evidence="3">The sequence shown here is derived from an EMBL/GenBank/DDBJ whole genome shotgun (WGS) entry which is preliminary data.</text>
</comment>
<organism evidence="3 4">
    <name type="scientific">Dehalococcoides mccartyi</name>
    <dbReference type="NCBI Taxonomy" id="61435"/>
    <lineage>
        <taxon>Bacteria</taxon>
        <taxon>Bacillati</taxon>
        <taxon>Chloroflexota</taxon>
        <taxon>Dehalococcoidia</taxon>
        <taxon>Dehalococcoidales</taxon>
        <taxon>Dehalococcoidaceae</taxon>
        <taxon>Dehalococcoides</taxon>
    </lineage>
</organism>
<proteinExistence type="inferred from homology"/>
<name>A0A0V8LY92_9CHLR</name>
<dbReference type="OrthoDB" id="9796786at2"/>
<dbReference type="PANTHER" id="PTHR43236">
    <property type="entry name" value="ANTITOXIN HIGA1"/>
    <property type="match status" value="1"/>
</dbReference>
<dbReference type="InterPro" id="IPR001387">
    <property type="entry name" value="Cro/C1-type_HTH"/>
</dbReference>
<sequence>MPDFCNTYNKGILKNSRLELGFTLQSAAELAHIDSLTRGQDVSAADRLNSWEEGSSYPTYIQLEKLAKAYRIPVLTFFMSNPPEKSVRLKDYRTLSDRIKSNIPEFHALVQQIEALQMELYDILSSDNIKLDFVGSLSNRPTTEQLAEILHNFLEYDFSDQIREKNIESAFNTLRNKCGDKGIFVLLQGDLGSFHSKIDINVFRGITFSDQIAPIIVVNSNDTKSARVFTLIHELVHLFLGESVVSNWNSLDYNIQHSINEIELYCDQVAADFLVPKNILLDYWNNLTELLVNDKIDKLSGIFKVSPLIIARRLTHPEIDKISNEYYWNYYGEFMHNYYIYLKQKKDEKPDVHIPNKNRITNKLGKKLIDTISKACNSGELSVLDTLRITNIRVKDFTEMMT</sequence>
<dbReference type="RefSeq" id="WP_058292933.1">
    <property type="nucleotide sequence ID" value="NZ_JGYD01000027.1"/>
</dbReference>
<dbReference type="InterPro" id="IPR010982">
    <property type="entry name" value="Lambda_DNA-bd_dom_sf"/>
</dbReference>
<dbReference type="EMBL" id="JGYD01000027">
    <property type="protein sequence ID" value="KSV16329.1"/>
    <property type="molecule type" value="Genomic_DNA"/>
</dbReference>
<comment type="similarity">
    <text evidence="1">Belongs to the short-chain fatty acyl-CoA assimilation regulator (ScfR) family.</text>
</comment>
<gene>
    <name evidence="3" type="ORF">DA01_06560</name>
</gene>
<dbReference type="AlphaFoldDB" id="A0A0V8LY92"/>
<dbReference type="Pfam" id="PF06114">
    <property type="entry name" value="Peptidase_M78"/>
    <property type="match status" value="1"/>
</dbReference>
<dbReference type="InterPro" id="IPR052345">
    <property type="entry name" value="Rad_response_metalloprotease"/>
</dbReference>
<dbReference type="InterPro" id="IPR010359">
    <property type="entry name" value="IrrE_HExxH"/>
</dbReference>
<reference evidence="3 4" key="1">
    <citation type="journal article" date="2015" name="Sci. Rep.">
        <title>A comparative genomics and reductive dehalogenase gene transcription study of two chloroethene-respiring bacteria, Dehalococcoides mccartyi strains MB and 11a.</title>
        <authorList>
            <person name="Low A."/>
            <person name="Shen Z."/>
            <person name="Cheng D."/>
            <person name="Rogers M.J."/>
            <person name="Lee P.K."/>
            <person name="He J."/>
        </authorList>
    </citation>
    <scope>NUCLEOTIDE SEQUENCE [LARGE SCALE GENOMIC DNA]</scope>
    <source>
        <strain evidence="3 4">MB</strain>
    </source>
</reference>
<evidence type="ECO:0000313" key="4">
    <source>
        <dbReference type="Proteomes" id="UP000053577"/>
    </source>
</evidence>
<evidence type="ECO:0000313" key="3">
    <source>
        <dbReference type="EMBL" id="KSV16329.1"/>
    </source>
</evidence>